<dbReference type="RefSeq" id="WP_092008585.1">
    <property type="nucleotide sequence ID" value="NZ_FOYW01000001.1"/>
</dbReference>
<keyword evidence="2" id="KW-1185">Reference proteome</keyword>
<dbReference type="OrthoDB" id="1550427at2"/>
<dbReference type="SUPFAM" id="SSF54001">
    <property type="entry name" value="Cysteine proteinases"/>
    <property type="match status" value="1"/>
</dbReference>
<organism evidence="1 2">
    <name type="scientific">Marinobacter daqiaonensis</name>
    <dbReference type="NCBI Taxonomy" id="650891"/>
    <lineage>
        <taxon>Bacteria</taxon>
        <taxon>Pseudomonadati</taxon>
        <taxon>Pseudomonadota</taxon>
        <taxon>Gammaproteobacteria</taxon>
        <taxon>Pseudomonadales</taxon>
        <taxon>Marinobacteraceae</taxon>
        <taxon>Marinobacter</taxon>
    </lineage>
</organism>
<accession>A0A1I6GQ79</accession>
<dbReference type="InterPro" id="IPR038765">
    <property type="entry name" value="Papain-like_cys_pep_sf"/>
</dbReference>
<evidence type="ECO:0000313" key="2">
    <source>
        <dbReference type="Proteomes" id="UP000198644"/>
    </source>
</evidence>
<dbReference type="STRING" id="650891.SAMN05216203_0358"/>
<protein>
    <submittedName>
        <fullName evidence="1">Permuted papain-like amidase enzyme, YaeF/YiiX, C92 family</fullName>
    </submittedName>
</protein>
<reference evidence="1 2" key="1">
    <citation type="submission" date="2016-10" db="EMBL/GenBank/DDBJ databases">
        <authorList>
            <person name="de Groot N.N."/>
        </authorList>
    </citation>
    <scope>NUCLEOTIDE SEQUENCE [LARGE SCALE GENOMIC DNA]</scope>
    <source>
        <strain evidence="1 2">CGMCC 1.9167</strain>
    </source>
</reference>
<dbReference type="AlphaFoldDB" id="A0A1I6GQ79"/>
<evidence type="ECO:0000313" key="1">
    <source>
        <dbReference type="EMBL" id="SFR44251.1"/>
    </source>
</evidence>
<dbReference type="Proteomes" id="UP000198644">
    <property type="component" value="Unassembled WGS sequence"/>
</dbReference>
<dbReference type="EMBL" id="FOYW01000001">
    <property type="protein sequence ID" value="SFR44251.1"/>
    <property type="molecule type" value="Genomic_DNA"/>
</dbReference>
<name>A0A1I6GQ79_9GAMM</name>
<dbReference type="Gene3D" id="3.90.1720.10">
    <property type="entry name" value="endopeptidase domain like (from Nostoc punctiforme)"/>
    <property type="match status" value="1"/>
</dbReference>
<sequence length="255" mass="29569">MILEWLNRRLAAFLTKRVESRSISTTDFEALRDSLQPCDVLLIDGDTRISKVIKYLTQSTWSHSALYLGPDAGLPVADDGEPHVLIEADLEEGIRTLPLSFYRHDHSRICHPVGLREEDIDHIARFSKERIGHQYDMKNVFDLARYLVPLPVPGRYRRRAMAFGSGDPSRAICSSFIAQAFQSIRYPILPKVKTLPAEDPRCIRCERELFSIRHHSLFTPRDFDASPYFQIIKPSLAEGFDYREIDWEKHERENR</sequence>
<proteinExistence type="predicted"/>
<gene>
    <name evidence="1" type="ORF">SAMN05216203_0358</name>
</gene>